<dbReference type="Proteomes" id="UP001163603">
    <property type="component" value="Chromosome 5"/>
</dbReference>
<evidence type="ECO:0000313" key="1">
    <source>
        <dbReference type="EMBL" id="KAJ0040658.1"/>
    </source>
</evidence>
<comment type="caution">
    <text evidence="1">The sequence shown here is derived from an EMBL/GenBank/DDBJ whole genome shotgun (WGS) entry which is preliminary data.</text>
</comment>
<organism evidence="1 2">
    <name type="scientific">Pistacia integerrima</name>
    <dbReference type="NCBI Taxonomy" id="434235"/>
    <lineage>
        <taxon>Eukaryota</taxon>
        <taxon>Viridiplantae</taxon>
        <taxon>Streptophyta</taxon>
        <taxon>Embryophyta</taxon>
        <taxon>Tracheophyta</taxon>
        <taxon>Spermatophyta</taxon>
        <taxon>Magnoliopsida</taxon>
        <taxon>eudicotyledons</taxon>
        <taxon>Gunneridae</taxon>
        <taxon>Pentapetalae</taxon>
        <taxon>rosids</taxon>
        <taxon>malvids</taxon>
        <taxon>Sapindales</taxon>
        <taxon>Anacardiaceae</taxon>
        <taxon>Pistacia</taxon>
    </lineage>
</organism>
<accession>A0ACC0YQA7</accession>
<dbReference type="EMBL" id="CM047740">
    <property type="protein sequence ID" value="KAJ0040658.1"/>
    <property type="molecule type" value="Genomic_DNA"/>
</dbReference>
<gene>
    <name evidence="1" type="ORF">Pint_28463</name>
</gene>
<sequence>MVEQQVREGRSLAETPTWAVATVVTFMVTLGFFFQTILKQFGKWLDKTKRKSLLAALAKIKDALSSKFYPCELKGYSRSVQRISVSSSDYLNKTLVGEQLNTRQHQYCPEGRESFASYESLEQLHRFIFVLGVTHVSYSFVSIALGMIKIYSWRIWENQAKTMAIQSIQGSSEDASSSRKLMRLSTFVFHHTSHPWSQHGILVWLVI</sequence>
<evidence type="ECO:0000313" key="2">
    <source>
        <dbReference type="Proteomes" id="UP001163603"/>
    </source>
</evidence>
<protein>
    <submittedName>
        <fullName evidence="1">Uncharacterized protein</fullName>
    </submittedName>
</protein>
<proteinExistence type="predicted"/>
<reference evidence="2" key="1">
    <citation type="journal article" date="2023" name="G3 (Bethesda)">
        <title>Genome assembly and association tests identify interacting loci associated with vigor, precocity, and sex in interspecific pistachio rootstocks.</title>
        <authorList>
            <person name="Palmer W."/>
            <person name="Jacygrad E."/>
            <person name="Sagayaradj S."/>
            <person name="Cavanaugh K."/>
            <person name="Han R."/>
            <person name="Bertier L."/>
            <person name="Beede B."/>
            <person name="Kafkas S."/>
            <person name="Golino D."/>
            <person name="Preece J."/>
            <person name="Michelmore R."/>
        </authorList>
    </citation>
    <scope>NUCLEOTIDE SEQUENCE [LARGE SCALE GENOMIC DNA]</scope>
</reference>
<name>A0ACC0YQA7_9ROSI</name>
<keyword evidence="2" id="KW-1185">Reference proteome</keyword>